<dbReference type="EMBL" id="SMAA01000009">
    <property type="protein sequence ID" value="TCS78679.1"/>
    <property type="molecule type" value="Genomic_DNA"/>
</dbReference>
<dbReference type="Pfam" id="PF04963">
    <property type="entry name" value="Sigma54_CBD"/>
    <property type="match status" value="1"/>
</dbReference>
<keyword evidence="4" id="KW-0548">Nucleotidyltransferase</keyword>
<evidence type="ECO:0000256" key="7">
    <source>
        <dbReference type="ARBA" id="ARBA00023125"/>
    </source>
</evidence>
<evidence type="ECO:0000256" key="2">
    <source>
        <dbReference type="ARBA" id="ARBA00022478"/>
    </source>
</evidence>
<dbReference type="GO" id="GO:0016987">
    <property type="term" value="F:sigma factor activity"/>
    <property type="evidence" value="ECO:0007669"/>
    <property type="project" value="UniProtKB-KW"/>
</dbReference>
<dbReference type="InterPro" id="IPR038709">
    <property type="entry name" value="RpoN_core-bd_sf"/>
</dbReference>
<evidence type="ECO:0000256" key="1">
    <source>
        <dbReference type="ARBA" id="ARBA00008798"/>
    </source>
</evidence>
<dbReference type="Proteomes" id="UP000295188">
    <property type="component" value="Unassembled WGS sequence"/>
</dbReference>
<comment type="caution">
    <text evidence="11">The sequence shown here is derived from an EMBL/GenBank/DDBJ whole genome shotgun (WGS) entry which is preliminary data.</text>
</comment>
<dbReference type="RefSeq" id="WP_132549618.1">
    <property type="nucleotide sequence ID" value="NZ_SMAA01000009.1"/>
</dbReference>
<evidence type="ECO:0000256" key="6">
    <source>
        <dbReference type="ARBA" id="ARBA00023082"/>
    </source>
</evidence>
<dbReference type="GO" id="GO:0000428">
    <property type="term" value="C:DNA-directed RNA polymerase complex"/>
    <property type="evidence" value="ECO:0007669"/>
    <property type="project" value="UniProtKB-KW"/>
</dbReference>
<dbReference type="Pfam" id="PF00309">
    <property type="entry name" value="Sigma54_AID"/>
    <property type="match status" value="1"/>
</dbReference>
<accession>A0A4R3K759</accession>
<dbReference type="NCBIfam" id="TIGR02395">
    <property type="entry name" value="rpoN_sigma"/>
    <property type="match status" value="1"/>
</dbReference>
<dbReference type="OrthoDB" id="9814402at2"/>
<evidence type="ECO:0000259" key="9">
    <source>
        <dbReference type="Pfam" id="PF04552"/>
    </source>
</evidence>
<dbReference type="GO" id="GO:0006352">
    <property type="term" value="P:DNA-templated transcription initiation"/>
    <property type="evidence" value="ECO:0007669"/>
    <property type="project" value="InterPro"/>
</dbReference>
<keyword evidence="3" id="KW-0808">Transferase</keyword>
<protein>
    <submittedName>
        <fullName evidence="11">RNA polymerase RpoN-/SigL-like sigma 54 subunit</fullName>
    </submittedName>
</protein>
<dbReference type="Pfam" id="PF04552">
    <property type="entry name" value="Sigma54_DBD"/>
    <property type="match status" value="1"/>
</dbReference>
<dbReference type="GO" id="GO:0016779">
    <property type="term" value="F:nucleotidyltransferase activity"/>
    <property type="evidence" value="ECO:0007669"/>
    <property type="project" value="UniProtKB-KW"/>
</dbReference>
<dbReference type="InterPro" id="IPR007046">
    <property type="entry name" value="RNA_pol_sigma_54_core-bd"/>
</dbReference>
<feature type="domain" description="RNA polymerase sigma factor 54 DNA-binding" evidence="9">
    <location>
        <begin position="293"/>
        <end position="452"/>
    </location>
</feature>
<keyword evidence="2" id="KW-0240">DNA-directed RNA polymerase</keyword>
<dbReference type="GO" id="GO:0003677">
    <property type="term" value="F:DNA binding"/>
    <property type="evidence" value="ECO:0007669"/>
    <property type="project" value="UniProtKB-KW"/>
</dbReference>
<comment type="similarity">
    <text evidence="1">Belongs to the sigma-54 factor family.</text>
</comment>
<dbReference type="PANTHER" id="PTHR32248:SF4">
    <property type="entry name" value="RNA POLYMERASE SIGMA-54 FACTOR"/>
    <property type="match status" value="1"/>
</dbReference>
<evidence type="ECO:0000313" key="11">
    <source>
        <dbReference type="EMBL" id="TCS78679.1"/>
    </source>
</evidence>
<feature type="domain" description="RNA polymerase sigma factor 54 core-binding" evidence="10">
    <location>
        <begin position="99"/>
        <end position="281"/>
    </location>
</feature>
<keyword evidence="6" id="KW-0731">Sigma factor</keyword>
<evidence type="ECO:0000256" key="4">
    <source>
        <dbReference type="ARBA" id="ARBA00022695"/>
    </source>
</evidence>
<organism evidence="11 12">
    <name type="scientific">Pectinatus cerevisiiphilus</name>
    <dbReference type="NCBI Taxonomy" id="86956"/>
    <lineage>
        <taxon>Bacteria</taxon>
        <taxon>Bacillati</taxon>
        <taxon>Bacillota</taxon>
        <taxon>Negativicutes</taxon>
        <taxon>Selenomonadales</taxon>
        <taxon>Selenomonadaceae</taxon>
        <taxon>Pectinatus</taxon>
    </lineage>
</organism>
<keyword evidence="7" id="KW-0238">DNA-binding</keyword>
<dbReference type="PROSITE" id="PS50044">
    <property type="entry name" value="SIGMA54_3"/>
    <property type="match status" value="1"/>
</dbReference>
<evidence type="ECO:0000259" key="10">
    <source>
        <dbReference type="Pfam" id="PF04963"/>
    </source>
</evidence>
<evidence type="ECO:0000256" key="8">
    <source>
        <dbReference type="ARBA" id="ARBA00023163"/>
    </source>
</evidence>
<dbReference type="PRINTS" id="PR00045">
    <property type="entry name" value="SIGMA54FCT"/>
</dbReference>
<keyword evidence="12" id="KW-1185">Reference proteome</keyword>
<dbReference type="Gene3D" id="1.10.10.60">
    <property type="entry name" value="Homeodomain-like"/>
    <property type="match status" value="1"/>
</dbReference>
<evidence type="ECO:0000313" key="12">
    <source>
        <dbReference type="Proteomes" id="UP000295188"/>
    </source>
</evidence>
<dbReference type="PANTHER" id="PTHR32248">
    <property type="entry name" value="RNA POLYMERASE SIGMA-54 FACTOR"/>
    <property type="match status" value="1"/>
</dbReference>
<proteinExistence type="inferred from homology"/>
<gene>
    <name evidence="11" type="ORF">EDC37_10932</name>
</gene>
<dbReference type="PROSITE" id="PS00717">
    <property type="entry name" value="SIGMA54_1"/>
    <property type="match status" value="1"/>
</dbReference>
<dbReference type="PIRSF" id="PIRSF000774">
    <property type="entry name" value="RpoN"/>
    <property type="match status" value="1"/>
</dbReference>
<keyword evidence="8" id="KW-0804">Transcription</keyword>
<name>A0A4R3K759_9FIRM</name>
<dbReference type="AlphaFoldDB" id="A0A4R3K759"/>
<reference evidence="11 12" key="1">
    <citation type="submission" date="2019-03" db="EMBL/GenBank/DDBJ databases">
        <title>Genomic Encyclopedia of Type Strains, Phase IV (KMG-IV): sequencing the most valuable type-strain genomes for metagenomic binning, comparative biology and taxonomic classification.</title>
        <authorList>
            <person name="Goeker M."/>
        </authorList>
    </citation>
    <scope>NUCLEOTIDE SEQUENCE [LARGE SCALE GENOMIC DNA]</scope>
    <source>
        <strain evidence="11 12">DSM 20467</strain>
    </source>
</reference>
<dbReference type="Gene3D" id="1.10.10.1330">
    <property type="entry name" value="RNA polymerase sigma-54 factor, core-binding domain"/>
    <property type="match status" value="1"/>
</dbReference>
<evidence type="ECO:0000256" key="5">
    <source>
        <dbReference type="ARBA" id="ARBA00023015"/>
    </source>
</evidence>
<keyword evidence="5" id="KW-0805">Transcription regulation</keyword>
<sequence length="454" mass="51464">MKQDLHLSIKQKMVMTPKMQQAVKILQMSSQELHEIIEQEYNDNPTLEFAEPASDAATDTPEKLNTEDIKHLAEFLEGGTPVHHSGTAGDGYDFKRLPAPGKGLADNLYEEAGMTFNDEEEHRIANYIIGCIDERGYLTVSVEEIASLINAAPQLVNKVLQVIQTFEPAGIGARNLAECLRLQACSLGLYEGLIAVIIDKYLHNLAKNQLKLIAEKENCSIVDVQNAVNVIKTLDPKPGAAYSNEEIEHIIPDVTVRKIDNKYIVFVNEYTVPSLRISDLYRNTHNMDQQTKKYVEQRVNSAIWLINSITQRRQTLYNVVTQIVNHQKPFFDKGLSYLRPLSMKTIAETLHIHESTVSRAIANKYMETPHGIISIRKFFAANVVSTPTGEELIAVQIKQIIKDLIENEDNAKPLSDQKICDLLKQRTINISRRTVMKYREQLGYQSSTNRKQYK</sequence>
<dbReference type="GO" id="GO:0001216">
    <property type="term" value="F:DNA-binding transcription activator activity"/>
    <property type="evidence" value="ECO:0007669"/>
    <property type="project" value="InterPro"/>
</dbReference>
<dbReference type="InterPro" id="IPR007634">
    <property type="entry name" value="RNA_pol_sigma_54_DNA-bd"/>
</dbReference>
<dbReference type="InterPro" id="IPR000394">
    <property type="entry name" value="RNA_pol_sigma_54"/>
</dbReference>
<evidence type="ECO:0000256" key="3">
    <source>
        <dbReference type="ARBA" id="ARBA00022679"/>
    </source>
</evidence>